<evidence type="ECO:0000313" key="10">
    <source>
        <dbReference type="EMBL" id="SMP63976.1"/>
    </source>
</evidence>
<feature type="transmembrane region" description="Helical" evidence="8">
    <location>
        <begin position="307"/>
        <end position="327"/>
    </location>
</feature>
<evidence type="ECO:0000256" key="8">
    <source>
        <dbReference type="SAM" id="Phobius"/>
    </source>
</evidence>
<evidence type="ECO:0000256" key="2">
    <source>
        <dbReference type="ARBA" id="ARBA00022448"/>
    </source>
</evidence>
<organism evidence="10 11">
    <name type="scientific">Anoxynatronum buryatiense</name>
    <dbReference type="NCBI Taxonomy" id="489973"/>
    <lineage>
        <taxon>Bacteria</taxon>
        <taxon>Bacillati</taxon>
        <taxon>Bacillota</taxon>
        <taxon>Clostridia</taxon>
        <taxon>Eubacteriales</taxon>
        <taxon>Clostridiaceae</taxon>
        <taxon>Anoxynatronum</taxon>
    </lineage>
</organism>
<keyword evidence="4" id="KW-0762">Sugar transport</keyword>
<dbReference type="AlphaFoldDB" id="A0AA45WXK2"/>
<keyword evidence="5 8" id="KW-0812">Transmembrane</keyword>
<feature type="transmembrane region" description="Helical" evidence="8">
    <location>
        <begin position="174"/>
        <end position="200"/>
    </location>
</feature>
<reference evidence="10" key="1">
    <citation type="submission" date="2017-05" db="EMBL/GenBank/DDBJ databases">
        <authorList>
            <person name="Varghese N."/>
            <person name="Submissions S."/>
        </authorList>
    </citation>
    <scope>NUCLEOTIDE SEQUENCE</scope>
    <source>
        <strain evidence="10">Su22</strain>
    </source>
</reference>
<feature type="transmembrane region" description="Helical" evidence="8">
    <location>
        <begin position="104"/>
        <end position="125"/>
    </location>
</feature>
<keyword evidence="3" id="KW-1003">Cell membrane</keyword>
<feature type="domain" description="Phosphotransferase system EIIC" evidence="9">
    <location>
        <begin position="30"/>
        <end position="343"/>
    </location>
</feature>
<dbReference type="GO" id="GO:0008982">
    <property type="term" value="F:protein-N(PI)-phosphohistidine-sugar phosphotransferase activity"/>
    <property type="evidence" value="ECO:0007669"/>
    <property type="project" value="InterPro"/>
</dbReference>
<feature type="transmembrane region" description="Helical" evidence="8">
    <location>
        <begin position="207"/>
        <end position="227"/>
    </location>
</feature>
<dbReference type="GO" id="GO:0009401">
    <property type="term" value="P:phosphoenolpyruvate-dependent sugar phosphotransferase system"/>
    <property type="evidence" value="ECO:0007669"/>
    <property type="project" value="InterPro"/>
</dbReference>
<evidence type="ECO:0000259" key="9">
    <source>
        <dbReference type="Pfam" id="PF13303"/>
    </source>
</evidence>
<dbReference type="Proteomes" id="UP001158066">
    <property type="component" value="Unassembled WGS sequence"/>
</dbReference>
<accession>A0AA45WXK2</accession>
<dbReference type="RefSeq" id="WP_346771754.1">
    <property type="nucleotide sequence ID" value="NZ_FXUF01000011.1"/>
</dbReference>
<evidence type="ECO:0000256" key="1">
    <source>
        <dbReference type="ARBA" id="ARBA00004651"/>
    </source>
</evidence>
<feature type="transmembrane region" description="Helical" evidence="8">
    <location>
        <begin position="137"/>
        <end position="162"/>
    </location>
</feature>
<evidence type="ECO:0000256" key="3">
    <source>
        <dbReference type="ARBA" id="ARBA00022475"/>
    </source>
</evidence>
<comment type="caution">
    <text evidence="10">The sequence shown here is derived from an EMBL/GenBank/DDBJ whole genome shotgun (WGS) entry which is preliminary data.</text>
</comment>
<keyword evidence="7 8" id="KW-0472">Membrane</keyword>
<feature type="transmembrane region" description="Helical" evidence="8">
    <location>
        <begin position="31"/>
        <end position="52"/>
    </location>
</feature>
<proteinExistence type="predicted"/>
<protein>
    <recommendedName>
        <fullName evidence="9">Phosphotransferase system EIIC domain-containing protein</fullName>
    </recommendedName>
</protein>
<gene>
    <name evidence="10" type="ORF">SAMN06296020_11179</name>
</gene>
<evidence type="ECO:0000256" key="5">
    <source>
        <dbReference type="ARBA" id="ARBA00022692"/>
    </source>
</evidence>
<evidence type="ECO:0000313" key="11">
    <source>
        <dbReference type="Proteomes" id="UP001158066"/>
    </source>
</evidence>
<keyword evidence="2" id="KW-0813">Transport</keyword>
<sequence>MTAMASPNKSKMEFLKRKNIEFSMKRYGIEALGAMALGLFSSLIIGLILNVAGEQLQLPILQQLGQRAMAMAGPAIGVAVAYGLKAPPLVLFASTITGMAGYEAGGPAGCFVAVVVGAECGKLVTGETKVDIIATPMATIAAGVVMGMVAGPFIGGFMAWLGTVIMAVTEMHPIPMGALMAVIVGMALTLPISSAALCIMLGLGGTAAGAATVGCCCQMIGFAVISYRENGWGGLLSQGLGTSMLQIPNIVRNPLIWIPPTVASAILGPLAATLLRMENVPTGAGMGTSGLVGQFGTISAMGFSADVLMKMGLLHFILPAVLSLILAEIMRRRGWIKAGDLKLNE</sequence>
<comment type="subcellular location">
    <subcellularLocation>
        <location evidence="1">Cell membrane</location>
        <topology evidence="1">Multi-pass membrane protein</topology>
    </subcellularLocation>
</comment>
<keyword evidence="6 8" id="KW-1133">Transmembrane helix</keyword>
<dbReference type="EMBL" id="FXUF01000011">
    <property type="protein sequence ID" value="SMP63976.1"/>
    <property type="molecule type" value="Genomic_DNA"/>
</dbReference>
<evidence type="ECO:0000256" key="4">
    <source>
        <dbReference type="ARBA" id="ARBA00022597"/>
    </source>
</evidence>
<dbReference type="GO" id="GO:0005886">
    <property type="term" value="C:plasma membrane"/>
    <property type="evidence" value="ECO:0007669"/>
    <property type="project" value="UniProtKB-SubCell"/>
</dbReference>
<name>A0AA45WXK2_9CLOT</name>
<evidence type="ECO:0000256" key="7">
    <source>
        <dbReference type="ARBA" id="ARBA00023136"/>
    </source>
</evidence>
<keyword evidence="11" id="KW-1185">Reference proteome</keyword>
<dbReference type="Pfam" id="PF13303">
    <property type="entry name" value="PTS_EIIC_2"/>
    <property type="match status" value="1"/>
</dbReference>
<dbReference type="InterPro" id="IPR003352">
    <property type="entry name" value="PTS_EIIC"/>
</dbReference>
<evidence type="ECO:0000256" key="6">
    <source>
        <dbReference type="ARBA" id="ARBA00022989"/>
    </source>
</evidence>